<accession>A0A7W0BV57</accession>
<evidence type="ECO:0000313" key="1">
    <source>
        <dbReference type="EMBL" id="MBA2869966.1"/>
    </source>
</evidence>
<dbReference type="Pfam" id="PF08863">
    <property type="entry name" value="YolD"/>
    <property type="match status" value="1"/>
</dbReference>
<dbReference type="RefSeq" id="WP_181535395.1">
    <property type="nucleotide sequence ID" value="NZ_JACDUU010000001.1"/>
</dbReference>
<comment type="caution">
    <text evidence="1">The sequence shown here is derived from an EMBL/GenBank/DDBJ whole genome shotgun (WGS) entry which is preliminary data.</text>
</comment>
<dbReference type="InterPro" id="IPR014962">
    <property type="entry name" value="YolD"/>
</dbReference>
<evidence type="ECO:0008006" key="3">
    <source>
        <dbReference type="Google" id="ProtNLM"/>
    </source>
</evidence>
<gene>
    <name evidence="1" type="ORF">HNQ85_000224</name>
</gene>
<keyword evidence="2" id="KW-1185">Reference proteome</keyword>
<dbReference type="AlphaFoldDB" id="A0A7W0BV57"/>
<name>A0A7W0BV57_9BACL</name>
<proteinExistence type="predicted"/>
<reference evidence="1 2" key="1">
    <citation type="submission" date="2020-07" db="EMBL/GenBank/DDBJ databases">
        <title>Genomic Encyclopedia of Type Strains, Phase IV (KMG-IV): sequencing the most valuable type-strain genomes for metagenomic binning, comparative biology and taxonomic classification.</title>
        <authorList>
            <person name="Goeker M."/>
        </authorList>
    </citation>
    <scope>NUCLEOTIDE SEQUENCE [LARGE SCALE GENOMIC DNA]</scope>
    <source>
        <strain evidence="1 2">DSM 25220</strain>
    </source>
</reference>
<dbReference type="EMBL" id="JACDUU010000001">
    <property type="protein sequence ID" value="MBA2869966.1"/>
    <property type="molecule type" value="Genomic_DNA"/>
</dbReference>
<sequence length="115" mass="13998">MNYRDRGIIKFSPFLMPEHRDMLAELREQEDDVALSYHDDQRYEEWNSIILKAMEFALYLRIQYIQNHRFQSVIGRVHYYDEVNRHLRLKEKGQCKFCYIPLANIQSIEIAEVSR</sequence>
<evidence type="ECO:0000313" key="2">
    <source>
        <dbReference type="Proteomes" id="UP000580891"/>
    </source>
</evidence>
<organism evidence="1 2">
    <name type="scientific">[Anoxybacillus] calidus</name>
    <dbReference type="NCBI Taxonomy" id="575178"/>
    <lineage>
        <taxon>Bacteria</taxon>
        <taxon>Bacillati</taxon>
        <taxon>Bacillota</taxon>
        <taxon>Bacilli</taxon>
        <taxon>Bacillales</taxon>
        <taxon>Anoxybacillaceae</taxon>
        <taxon>Paranoxybacillus</taxon>
    </lineage>
</organism>
<protein>
    <recommendedName>
        <fullName evidence="3">YolD-like protein</fullName>
    </recommendedName>
</protein>
<dbReference type="Proteomes" id="UP000580891">
    <property type="component" value="Unassembled WGS sequence"/>
</dbReference>